<sequence>EIVNAILKRLDDTFQSETNDLVGVELPMKEIESLLRSGSTNVCTLGIWGIGGIGKTTIAGAIFNKISRHSAGSYFANNVREAEETGRLGDLRQQLLSTLLNDGNVKSFPNIGLNFQSKRLTRKKVLIVFYDVNHPRQIEFLVGRLDLFASGSRIIITTRDRQLLTNCGVDEKYQMKELVHADALKLFSRHAFGGDHPYESHTELTCKTIKYARGVPLALKVWHQAVFIIEITKCKIEIKINLILLLILDIRMHADDELLMIASADAYLNFFVHFATHMFHAMGREVVRQESINDLGRRSRIWHHKEIYKILSENR</sequence>
<dbReference type="Gene3D" id="3.40.50.300">
    <property type="entry name" value="P-loop containing nucleotide triphosphate hydrolases"/>
    <property type="match status" value="1"/>
</dbReference>
<dbReference type="STRING" id="2711.A0A067EU77"/>
<dbReference type="InterPro" id="IPR044974">
    <property type="entry name" value="Disease_R_plants"/>
</dbReference>
<dbReference type="GO" id="GO:0006952">
    <property type="term" value="P:defense response"/>
    <property type="evidence" value="ECO:0007669"/>
    <property type="project" value="InterPro"/>
</dbReference>
<feature type="non-terminal residue" evidence="2">
    <location>
        <position position="315"/>
    </location>
</feature>
<dbReference type="InterPro" id="IPR002182">
    <property type="entry name" value="NB-ARC"/>
</dbReference>
<gene>
    <name evidence="2" type="ORF">CISIN_1g0452021mg</name>
</gene>
<dbReference type="SUPFAM" id="SSF52540">
    <property type="entry name" value="P-loop containing nucleoside triphosphate hydrolases"/>
    <property type="match status" value="1"/>
</dbReference>
<feature type="non-terminal residue" evidence="2">
    <location>
        <position position="1"/>
    </location>
</feature>
<evidence type="ECO:0000259" key="1">
    <source>
        <dbReference type="Pfam" id="PF00931"/>
    </source>
</evidence>
<feature type="domain" description="NB-ARC" evidence="1">
    <location>
        <begin position="31"/>
        <end position="192"/>
    </location>
</feature>
<evidence type="ECO:0000313" key="3">
    <source>
        <dbReference type="Proteomes" id="UP000027120"/>
    </source>
</evidence>
<dbReference type="Proteomes" id="UP000027120">
    <property type="component" value="Unassembled WGS sequence"/>
</dbReference>
<proteinExistence type="predicted"/>
<dbReference type="InterPro" id="IPR027417">
    <property type="entry name" value="P-loop_NTPase"/>
</dbReference>
<organism evidence="2 3">
    <name type="scientific">Citrus sinensis</name>
    <name type="common">Sweet orange</name>
    <name type="synonym">Citrus aurantium var. sinensis</name>
    <dbReference type="NCBI Taxonomy" id="2711"/>
    <lineage>
        <taxon>Eukaryota</taxon>
        <taxon>Viridiplantae</taxon>
        <taxon>Streptophyta</taxon>
        <taxon>Embryophyta</taxon>
        <taxon>Tracheophyta</taxon>
        <taxon>Spermatophyta</taxon>
        <taxon>Magnoliopsida</taxon>
        <taxon>eudicotyledons</taxon>
        <taxon>Gunneridae</taxon>
        <taxon>Pentapetalae</taxon>
        <taxon>rosids</taxon>
        <taxon>malvids</taxon>
        <taxon>Sapindales</taxon>
        <taxon>Rutaceae</taxon>
        <taxon>Aurantioideae</taxon>
        <taxon>Citrus</taxon>
    </lineage>
</organism>
<dbReference type="PANTHER" id="PTHR11017:SF570">
    <property type="entry name" value="DISEASE RESISTANCE PROTEIN (TIR-NBS CLASS)-RELATED"/>
    <property type="match status" value="1"/>
</dbReference>
<dbReference type="PRINTS" id="PR00364">
    <property type="entry name" value="DISEASERSIST"/>
</dbReference>
<protein>
    <recommendedName>
        <fullName evidence="1">NB-ARC domain-containing protein</fullName>
    </recommendedName>
</protein>
<dbReference type="AlphaFoldDB" id="A0A067EU77"/>
<dbReference type="GO" id="GO:0043531">
    <property type="term" value="F:ADP binding"/>
    <property type="evidence" value="ECO:0007669"/>
    <property type="project" value="InterPro"/>
</dbReference>
<dbReference type="Pfam" id="PF00931">
    <property type="entry name" value="NB-ARC"/>
    <property type="match status" value="1"/>
</dbReference>
<reference evidence="2 3" key="1">
    <citation type="submission" date="2014-04" db="EMBL/GenBank/DDBJ databases">
        <authorList>
            <consortium name="International Citrus Genome Consortium"/>
            <person name="Gmitter F."/>
            <person name="Chen C."/>
            <person name="Farmerie W."/>
            <person name="Harkins T."/>
            <person name="Desany B."/>
            <person name="Mohiuddin M."/>
            <person name="Kodira C."/>
            <person name="Borodovsky M."/>
            <person name="Lomsadze A."/>
            <person name="Burns P."/>
            <person name="Jenkins J."/>
            <person name="Prochnik S."/>
            <person name="Shu S."/>
            <person name="Chapman J."/>
            <person name="Pitluck S."/>
            <person name="Schmutz J."/>
            <person name="Rokhsar D."/>
        </authorList>
    </citation>
    <scope>NUCLEOTIDE SEQUENCE</scope>
</reference>
<evidence type="ECO:0000313" key="2">
    <source>
        <dbReference type="EMBL" id="KDO57450.1"/>
    </source>
</evidence>
<accession>A0A067EU77</accession>
<dbReference type="EMBL" id="KK784962">
    <property type="protein sequence ID" value="KDO57450.1"/>
    <property type="molecule type" value="Genomic_DNA"/>
</dbReference>
<dbReference type="PANTHER" id="PTHR11017">
    <property type="entry name" value="LEUCINE-RICH REPEAT-CONTAINING PROTEIN"/>
    <property type="match status" value="1"/>
</dbReference>
<name>A0A067EU77_CITSI</name>
<keyword evidence="3" id="KW-1185">Reference proteome</keyword>